<dbReference type="Pfam" id="PF01541">
    <property type="entry name" value="GIY-YIG"/>
    <property type="match status" value="1"/>
</dbReference>
<dbReference type="AlphaFoldDB" id="A0A243Q2S2"/>
<feature type="domain" description="GIY-YIG" evidence="2">
    <location>
        <begin position="1"/>
        <end position="73"/>
    </location>
</feature>
<gene>
    <name evidence="3" type="ORF">CA982_25880</name>
</gene>
<evidence type="ECO:0000313" key="4">
    <source>
        <dbReference type="Proteomes" id="UP000194632"/>
    </source>
</evidence>
<dbReference type="RefSeq" id="WP_086537925.1">
    <property type="nucleotide sequence ID" value="NZ_NGFO01000067.1"/>
</dbReference>
<accession>A0A243Q2S2</accession>
<comment type="caution">
    <text evidence="3">The sequence shown here is derived from an EMBL/GenBank/DDBJ whole genome shotgun (WGS) entry which is preliminary data.</text>
</comment>
<dbReference type="PANTHER" id="PTHR34477:SF1">
    <property type="entry name" value="UPF0213 PROTEIN YHBQ"/>
    <property type="match status" value="1"/>
</dbReference>
<reference evidence="3 4" key="1">
    <citation type="submission" date="2017-05" db="EMBL/GenBank/DDBJ databases">
        <title>Biotechnological potential of actinobacteria isolated from South African environments.</title>
        <authorList>
            <person name="Le Roes-Hill M."/>
            <person name="Prins A."/>
            <person name="Durrell K.A."/>
        </authorList>
    </citation>
    <scope>NUCLEOTIDE SEQUENCE [LARGE SCALE GENOMIC DNA]</scope>
    <source>
        <strain evidence="3">BS2</strain>
    </source>
</reference>
<organism evidence="3 4">
    <name type="scientific">Gordonia lacunae</name>
    <dbReference type="NCBI Taxonomy" id="417102"/>
    <lineage>
        <taxon>Bacteria</taxon>
        <taxon>Bacillati</taxon>
        <taxon>Actinomycetota</taxon>
        <taxon>Actinomycetes</taxon>
        <taxon>Mycobacteriales</taxon>
        <taxon>Gordoniaceae</taxon>
        <taxon>Gordonia</taxon>
    </lineage>
</organism>
<evidence type="ECO:0000256" key="1">
    <source>
        <dbReference type="ARBA" id="ARBA00007435"/>
    </source>
</evidence>
<dbReference type="OrthoDB" id="9797095at2"/>
<dbReference type="InterPro" id="IPR000305">
    <property type="entry name" value="GIY-YIG_endonuc"/>
</dbReference>
<dbReference type="PANTHER" id="PTHR34477">
    <property type="entry name" value="UPF0213 PROTEIN YHBQ"/>
    <property type="match status" value="1"/>
</dbReference>
<dbReference type="PROSITE" id="PS50164">
    <property type="entry name" value="GIY_YIG"/>
    <property type="match status" value="1"/>
</dbReference>
<evidence type="ECO:0000259" key="2">
    <source>
        <dbReference type="PROSITE" id="PS50164"/>
    </source>
</evidence>
<dbReference type="Gene3D" id="3.40.1440.10">
    <property type="entry name" value="GIY-YIG endonuclease"/>
    <property type="match status" value="1"/>
</dbReference>
<sequence length="102" mass="11825">MAWVYLLECADSLFYVGSTRDLDNRMQQHSSAQVGFTSRRRPVKLMWAAELELQDAYAIERRIHGWSRAKKRALIDGDVELLRQLSSRARGSISVHRRHDPS</sequence>
<proteinExistence type="inferred from homology"/>
<dbReference type="EMBL" id="NGFO01000067">
    <property type="protein sequence ID" value="OUC75558.1"/>
    <property type="molecule type" value="Genomic_DNA"/>
</dbReference>
<dbReference type="InterPro" id="IPR035901">
    <property type="entry name" value="GIY-YIG_endonuc_sf"/>
</dbReference>
<dbReference type="InterPro" id="IPR050190">
    <property type="entry name" value="UPF0213_domain"/>
</dbReference>
<dbReference type="Proteomes" id="UP000194632">
    <property type="component" value="Unassembled WGS sequence"/>
</dbReference>
<evidence type="ECO:0000313" key="3">
    <source>
        <dbReference type="EMBL" id="OUC75558.1"/>
    </source>
</evidence>
<comment type="similarity">
    <text evidence="1">Belongs to the UPF0213 family.</text>
</comment>
<protein>
    <recommendedName>
        <fullName evidence="2">GIY-YIG domain-containing protein</fullName>
    </recommendedName>
</protein>
<keyword evidence="4" id="KW-1185">Reference proteome</keyword>
<dbReference type="SUPFAM" id="SSF82771">
    <property type="entry name" value="GIY-YIG endonuclease"/>
    <property type="match status" value="1"/>
</dbReference>
<name>A0A243Q2S2_9ACTN</name>